<protein>
    <recommendedName>
        <fullName evidence="5">NAD(P)-binding protein</fullName>
    </recommendedName>
</protein>
<accession>G4TTZ1</accession>
<reference evidence="3 4" key="1">
    <citation type="journal article" date="2011" name="PLoS Pathog.">
        <title>Endophytic Life Strategies Decoded by Genome and Transcriptome Analyses of the Mutualistic Root Symbiont Piriformospora indica.</title>
        <authorList>
            <person name="Zuccaro A."/>
            <person name="Lahrmann U."/>
            <person name="Guldener U."/>
            <person name="Langen G."/>
            <person name="Pfiffi S."/>
            <person name="Biedenkopf D."/>
            <person name="Wong P."/>
            <person name="Samans B."/>
            <person name="Grimm C."/>
            <person name="Basiewicz M."/>
            <person name="Murat C."/>
            <person name="Martin F."/>
            <person name="Kogel K.H."/>
        </authorList>
    </citation>
    <scope>NUCLEOTIDE SEQUENCE [LARGE SCALE GENOMIC DNA]</scope>
    <source>
        <strain evidence="3 4">DSM 11827</strain>
    </source>
</reference>
<dbReference type="EMBL" id="CAFZ01000354">
    <property type="protein sequence ID" value="CCA74784.1"/>
    <property type="molecule type" value="Genomic_DNA"/>
</dbReference>
<dbReference type="HOGENOM" id="CLU_103010_0_0_1"/>
<dbReference type="Pfam" id="PF00106">
    <property type="entry name" value="adh_short"/>
    <property type="match status" value="1"/>
</dbReference>
<sequence length="229" mass="24320">MSVALILGAGSRVGSSVASKLVANGYKVALGSRSGGTEKPEENTIGVKVDVAKPDEVAAAFVTAEKELGAPVNVVVFNTAGFSPLPVPGEPFSKPYDRFLQEITVGALGAYAALHETIKSFKRVNEDKPKVFIATSNLLGVIPPVTNYFTLGNEKHNLAYYVQAGNTAHADQGFRFYLAAQVSPSGGIPPGAKIDGEAHATAYWNLINRKERGGWDIRFIEDGSILVEN</sequence>
<name>G4TTZ1_SERID</name>
<dbReference type="AlphaFoldDB" id="G4TTZ1"/>
<keyword evidence="2" id="KW-0560">Oxidoreductase</keyword>
<dbReference type="STRING" id="1109443.G4TTZ1"/>
<evidence type="ECO:0000256" key="2">
    <source>
        <dbReference type="ARBA" id="ARBA00023002"/>
    </source>
</evidence>
<dbReference type="InterPro" id="IPR036291">
    <property type="entry name" value="NAD(P)-bd_dom_sf"/>
</dbReference>
<organism evidence="3 4">
    <name type="scientific">Serendipita indica (strain DSM 11827)</name>
    <name type="common">Root endophyte fungus</name>
    <name type="synonym">Piriformospora indica</name>
    <dbReference type="NCBI Taxonomy" id="1109443"/>
    <lineage>
        <taxon>Eukaryota</taxon>
        <taxon>Fungi</taxon>
        <taxon>Dikarya</taxon>
        <taxon>Basidiomycota</taxon>
        <taxon>Agaricomycotina</taxon>
        <taxon>Agaricomycetes</taxon>
        <taxon>Sebacinales</taxon>
        <taxon>Serendipitaceae</taxon>
        <taxon>Serendipita</taxon>
    </lineage>
</organism>
<dbReference type="Gene3D" id="3.40.50.720">
    <property type="entry name" value="NAD(P)-binding Rossmann-like Domain"/>
    <property type="match status" value="1"/>
</dbReference>
<proteinExistence type="inferred from homology"/>
<evidence type="ECO:0000313" key="4">
    <source>
        <dbReference type="Proteomes" id="UP000007148"/>
    </source>
</evidence>
<comment type="similarity">
    <text evidence="1">Belongs to the short-chain dehydrogenases/reductases (SDR) family.</text>
</comment>
<dbReference type="OrthoDB" id="5336600at2759"/>
<dbReference type="GO" id="GO:0016491">
    <property type="term" value="F:oxidoreductase activity"/>
    <property type="evidence" value="ECO:0007669"/>
    <property type="project" value="UniProtKB-KW"/>
</dbReference>
<dbReference type="OMA" id="AHATAYW"/>
<keyword evidence="4" id="KW-1185">Reference proteome</keyword>
<dbReference type="Proteomes" id="UP000007148">
    <property type="component" value="Unassembled WGS sequence"/>
</dbReference>
<evidence type="ECO:0000313" key="3">
    <source>
        <dbReference type="EMBL" id="CCA74784.1"/>
    </source>
</evidence>
<comment type="caution">
    <text evidence="3">The sequence shown here is derived from an EMBL/GenBank/DDBJ whole genome shotgun (WGS) entry which is preliminary data.</text>
</comment>
<dbReference type="eggNOG" id="ENOG502SM0U">
    <property type="taxonomic scope" value="Eukaryota"/>
</dbReference>
<evidence type="ECO:0000256" key="1">
    <source>
        <dbReference type="ARBA" id="ARBA00006484"/>
    </source>
</evidence>
<dbReference type="InterPro" id="IPR002347">
    <property type="entry name" value="SDR_fam"/>
</dbReference>
<dbReference type="PANTHER" id="PTHR43669:SF4">
    <property type="entry name" value="SHORT-CHAIN DEHYDROGENASE"/>
    <property type="match status" value="1"/>
</dbReference>
<gene>
    <name evidence="3" type="ORF">PIIN_08753</name>
</gene>
<dbReference type="PANTHER" id="PTHR43669">
    <property type="entry name" value="5-KETO-D-GLUCONATE 5-REDUCTASE"/>
    <property type="match status" value="1"/>
</dbReference>
<dbReference type="InParanoid" id="G4TTZ1"/>
<evidence type="ECO:0008006" key="5">
    <source>
        <dbReference type="Google" id="ProtNLM"/>
    </source>
</evidence>
<dbReference type="SUPFAM" id="SSF51735">
    <property type="entry name" value="NAD(P)-binding Rossmann-fold domains"/>
    <property type="match status" value="1"/>
</dbReference>